<reference evidence="2" key="1">
    <citation type="journal article" date="2024" name="Proc. Natl. Acad. Sci. U.S.A.">
        <title>Extraordinary preservation of gene collinearity over three hundred million years revealed in homosporous lycophytes.</title>
        <authorList>
            <person name="Li C."/>
            <person name="Wickell D."/>
            <person name="Kuo L.Y."/>
            <person name="Chen X."/>
            <person name="Nie B."/>
            <person name="Liao X."/>
            <person name="Peng D."/>
            <person name="Ji J."/>
            <person name="Jenkins J."/>
            <person name="Williams M."/>
            <person name="Shu S."/>
            <person name="Plott C."/>
            <person name="Barry K."/>
            <person name="Rajasekar S."/>
            <person name="Grimwood J."/>
            <person name="Han X."/>
            <person name="Sun S."/>
            <person name="Hou Z."/>
            <person name="He W."/>
            <person name="Dai G."/>
            <person name="Sun C."/>
            <person name="Schmutz J."/>
            <person name="Leebens-Mack J.H."/>
            <person name="Li F.W."/>
            <person name="Wang L."/>
        </authorList>
    </citation>
    <scope>NUCLEOTIDE SEQUENCE [LARGE SCALE GENOMIC DNA]</scope>
    <source>
        <strain evidence="2">cv. PW_Plant_1</strain>
    </source>
</reference>
<sequence length="538" mass="60753">MGLLSTVLSLAGFGWGLSIGIVVGYFVFIYFQSVDVKQPVIRPLSELDSKTLQSLLPEIPLWVKSPDCDRVDWLNKFIADLWPYLDKAICNIILDKAKPYIDEYKPKCKLESLEFESLTLGTLPPILVGVKVYDTQEQEMIIEPSLKWAGNPNIILAAKAYGLKATVQMVDLQFFATARVTLKPLVPVFPCFSKIIVSLMEKPHVDFGLKLLGGDLMAIPGLYTFVQEFIKEQVSGMYLWPKTLEISVIDDPTAEKQPVGILHVKVIRATNLRKKDLMGKSDPYVTLSLGEGKLRKKKTTVKLNNLNPEWNESFQLIVQDPEVQTLELHVYDWEKVGPPDKLGMQVIPLNDLVPEETKTLTLDLLKNMDPNDPANQRHRGQLTVELTYKLFKEDATFSNEEEDESTVEKAPKDAPPGGGLLVVIIHSAEDLEGKHHTNPYAKVVFRGEQKKTQVIKKNRDPRWEAEFEFTCEEPPVNDQLRVEVLSKSTGLHVHGRESLGHVEIGLGDVVNNKRINEKYQLIDSKNGRVLVELVWRPS</sequence>
<comment type="caution">
    <text evidence="1">The sequence shown here is derived from an EMBL/GenBank/DDBJ whole genome shotgun (WGS) entry which is preliminary data.</text>
</comment>
<keyword evidence="2" id="KW-1185">Reference proteome</keyword>
<proteinExistence type="predicted"/>
<evidence type="ECO:0000313" key="2">
    <source>
        <dbReference type="Proteomes" id="UP001162992"/>
    </source>
</evidence>
<dbReference type="EMBL" id="CM055107">
    <property type="protein sequence ID" value="KAJ7526970.1"/>
    <property type="molecule type" value="Genomic_DNA"/>
</dbReference>
<gene>
    <name evidence="1" type="ORF">O6H91_16G029700</name>
</gene>
<accession>A0ACC2BB28</accession>
<name>A0ACC2BB28_DIPCM</name>
<organism evidence="1 2">
    <name type="scientific">Diphasiastrum complanatum</name>
    <name type="common">Issler's clubmoss</name>
    <name type="synonym">Lycopodium complanatum</name>
    <dbReference type="NCBI Taxonomy" id="34168"/>
    <lineage>
        <taxon>Eukaryota</taxon>
        <taxon>Viridiplantae</taxon>
        <taxon>Streptophyta</taxon>
        <taxon>Embryophyta</taxon>
        <taxon>Tracheophyta</taxon>
        <taxon>Lycopodiopsida</taxon>
        <taxon>Lycopodiales</taxon>
        <taxon>Lycopodiaceae</taxon>
        <taxon>Lycopodioideae</taxon>
        <taxon>Diphasiastrum</taxon>
    </lineage>
</organism>
<dbReference type="Proteomes" id="UP001162992">
    <property type="component" value="Chromosome 16"/>
</dbReference>
<protein>
    <submittedName>
        <fullName evidence="1">Uncharacterized protein</fullName>
    </submittedName>
</protein>
<evidence type="ECO:0000313" key="1">
    <source>
        <dbReference type="EMBL" id="KAJ7526970.1"/>
    </source>
</evidence>